<name>A0A1F6A5K9_9BACT</name>
<dbReference type="AlphaFoldDB" id="A0A1F6A5K9"/>
<dbReference type="PANTHER" id="PTHR30390:SF8">
    <property type="entry name" value="SUGAR ISOMERASE (SIS)"/>
    <property type="match status" value="1"/>
</dbReference>
<evidence type="ECO:0000259" key="1">
    <source>
        <dbReference type="PROSITE" id="PS51464"/>
    </source>
</evidence>
<evidence type="ECO:0000313" key="3">
    <source>
        <dbReference type="Proteomes" id="UP000177092"/>
    </source>
</evidence>
<dbReference type="STRING" id="1798384.A3D03_06330"/>
<organism evidence="2 3">
    <name type="scientific">Candidatus Gottesmanbacteria bacterium RIFCSPHIGHO2_02_FULL_40_13</name>
    <dbReference type="NCBI Taxonomy" id="1798384"/>
    <lineage>
        <taxon>Bacteria</taxon>
        <taxon>Candidatus Gottesmaniibacteriota</taxon>
    </lineage>
</organism>
<comment type="caution">
    <text evidence="2">The sequence shown here is derived from an EMBL/GenBank/DDBJ whole genome shotgun (WGS) entry which is preliminary data.</text>
</comment>
<dbReference type="GO" id="GO:0097367">
    <property type="term" value="F:carbohydrate derivative binding"/>
    <property type="evidence" value="ECO:0007669"/>
    <property type="project" value="InterPro"/>
</dbReference>
<proteinExistence type="predicted"/>
<dbReference type="InterPro" id="IPR050099">
    <property type="entry name" value="SIS_GmhA/DiaA_subfam"/>
</dbReference>
<dbReference type="EMBL" id="MFJN01000060">
    <property type="protein sequence ID" value="OGG20025.1"/>
    <property type="molecule type" value="Genomic_DNA"/>
</dbReference>
<dbReference type="Pfam" id="PF13580">
    <property type="entry name" value="SIS_2"/>
    <property type="match status" value="1"/>
</dbReference>
<dbReference type="Proteomes" id="UP000177092">
    <property type="component" value="Unassembled WGS sequence"/>
</dbReference>
<dbReference type="InterPro" id="IPR035461">
    <property type="entry name" value="GmhA/DiaA"/>
</dbReference>
<feature type="domain" description="SIS" evidence="1">
    <location>
        <begin position="41"/>
        <end position="203"/>
    </location>
</feature>
<dbReference type="InterPro" id="IPR046348">
    <property type="entry name" value="SIS_dom_sf"/>
</dbReference>
<accession>A0A1F6A5K9</accession>
<reference evidence="2 3" key="1">
    <citation type="journal article" date="2016" name="Nat. Commun.">
        <title>Thousands of microbial genomes shed light on interconnected biogeochemical processes in an aquifer system.</title>
        <authorList>
            <person name="Anantharaman K."/>
            <person name="Brown C.T."/>
            <person name="Hug L.A."/>
            <person name="Sharon I."/>
            <person name="Castelle C.J."/>
            <person name="Probst A.J."/>
            <person name="Thomas B.C."/>
            <person name="Singh A."/>
            <person name="Wilkins M.J."/>
            <person name="Karaoz U."/>
            <person name="Brodie E.L."/>
            <person name="Williams K.H."/>
            <person name="Hubbard S.S."/>
            <person name="Banfield J.F."/>
        </authorList>
    </citation>
    <scope>NUCLEOTIDE SEQUENCE [LARGE SCALE GENOMIC DNA]</scope>
</reference>
<dbReference type="PANTHER" id="PTHR30390">
    <property type="entry name" value="SEDOHEPTULOSE 7-PHOSPHATE ISOMERASE / DNAA INITIATOR-ASSOCIATING FACTOR FOR REPLICATION INITIATION"/>
    <property type="match status" value="1"/>
</dbReference>
<gene>
    <name evidence="2" type="ORF">A3D03_06330</name>
</gene>
<dbReference type="GO" id="GO:1901135">
    <property type="term" value="P:carbohydrate derivative metabolic process"/>
    <property type="evidence" value="ECO:0007669"/>
    <property type="project" value="InterPro"/>
</dbReference>
<sequence>MSKQRKNNQDLSRFIADYRTELNEALSLLDIAQVRKVLEILLGAYHSGRKVFIMGNGGSASNASHFACDIGKGTLKRVYDRKEKRFKVYSLTDNVAQITAFANDLNYDDIFFQQLQNLVEKGDVVIALSGSGNSRNIIKALQYAKKQQVKTIGILGFMNGGKAAKLVDLPIIIKSNKYGICEDIQLILNHIIISWMALVKDGKK</sequence>
<dbReference type="CDD" id="cd05006">
    <property type="entry name" value="SIS_GmhA"/>
    <property type="match status" value="1"/>
</dbReference>
<dbReference type="PROSITE" id="PS51464">
    <property type="entry name" value="SIS"/>
    <property type="match status" value="1"/>
</dbReference>
<dbReference type="Gene3D" id="3.40.50.10490">
    <property type="entry name" value="Glucose-6-phosphate isomerase like protein, domain 1"/>
    <property type="match status" value="1"/>
</dbReference>
<dbReference type="SUPFAM" id="SSF53697">
    <property type="entry name" value="SIS domain"/>
    <property type="match status" value="1"/>
</dbReference>
<protein>
    <recommendedName>
        <fullName evidence="1">SIS domain-containing protein</fullName>
    </recommendedName>
</protein>
<evidence type="ECO:0000313" key="2">
    <source>
        <dbReference type="EMBL" id="OGG20025.1"/>
    </source>
</evidence>
<dbReference type="InterPro" id="IPR001347">
    <property type="entry name" value="SIS_dom"/>
</dbReference>